<dbReference type="Gene3D" id="3.90.550.10">
    <property type="entry name" value="Spore Coat Polysaccharide Biosynthesis Protein SpsA, Chain A"/>
    <property type="match status" value="1"/>
</dbReference>
<keyword evidence="2" id="KW-0328">Glycosyltransferase</keyword>
<sequence>MHYGYPTRKSSYPAAFPAKPNPSSFIQALRRIRKRSLAVITVAVFFLFWLVAKLLGRNSIDSDAALPIFTKAPAGSPNVVIVTTLGADAPLNEALKRNRMNYAAKHGYATFFPLMTDYPVGDSPLTWSKVPAVRHAMTKFPKTPFFFYVDERTIITNPTLSVEKHITDKARLESLMISDIPVVPPDSVIKTFGNIKGDKIDLILTQDKEGLSQGSWIVRRGEWAKFMLDAWFDPLYRSYNFQKAERHALEHIVQWHGTLLAKIALIPQNLLNSYTEKDHQLAGENGMWRDGDFMVSFPDCGESPRSCKEEMDPFFRKTTEASASVDV</sequence>
<keyword evidence="9" id="KW-1185">Reference proteome</keyword>
<dbReference type="InterPro" id="IPR029044">
    <property type="entry name" value="Nucleotide-diphossugar_trans"/>
</dbReference>
<proteinExistence type="inferred from homology"/>
<evidence type="ECO:0000313" key="7">
    <source>
        <dbReference type="EMBL" id="KAE9993887.1"/>
    </source>
</evidence>
<dbReference type="PANTHER" id="PTHR31306">
    <property type="entry name" value="ALPHA-1,6-MANNOSYLTRANSFERASE MNN11-RELATED"/>
    <property type="match status" value="1"/>
</dbReference>
<dbReference type="EMBL" id="WNWS01000369">
    <property type="protein sequence ID" value="KAE9969386.1"/>
    <property type="molecule type" value="Genomic_DNA"/>
</dbReference>
<reference evidence="5 8" key="1">
    <citation type="submission" date="2018-12" db="EMBL/GenBank/DDBJ databases">
        <title>Venturia inaequalis Genome Resource.</title>
        <authorList>
            <person name="Lichtner F.J."/>
        </authorList>
    </citation>
    <scope>NUCLEOTIDE SEQUENCE [LARGE SCALE GENOMIC DNA]</scope>
    <source>
        <strain evidence="5 8">120213</strain>
        <strain evidence="6">Bline_iso_100314</strain>
        <strain evidence="7 9">DMI_063113</strain>
    </source>
</reference>
<dbReference type="Proteomes" id="UP000447873">
    <property type="component" value="Unassembled WGS sequence"/>
</dbReference>
<protein>
    <recommendedName>
        <fullName evidence="10">Glycosyltransferase family 34 protein</fullName>
    </recommendedName>
</protein>
<dbReference type="Proteomes" id="UP000490939">
    <property type="component" value="Unassembled WGS sequence"/>
</dbReference>
<dbReference type="GO" id="GO:0006487">
    <property type="term" value="P:protein N-linked glycosylation"/>
    <property type="evidence" value="ECO:0007669"/>
    <property type="project" value="TreeGrafter"/>
</dbReference>
<organism evidence="5 8">
    <name type="scientific">Venturia inaequalis</name>
    <name type="common">Apple scab fungus</name>
    <dbReference type="NCBI Taxonomy" id="5025"/>
    <lineage>
        <taxon>Eukaryota</taxon>
        <taxon>Fungi</taxon>
        <taxon>Dikarya</taxon>
        <taxon>Ascomycota</taxon>
        <taxon>Pezizomycotina</taxon>
        <taxon>Dothideomycetes</taxon>
        <taxon>Pleosporomycetidae</taxon>
        <taxon>Venturiales</taxon>
        <taxon>Venturiaceae</taxon>
        <taxon>Venturia</taxon>
    </lineage>
</organism>
<dbReference type="AlphaFoldDB" id="A0A8H3YU89"/>
<evidence type="ECO:0000256" key="3">
    <source>
        <dbReference type="ARBA" id="ARBA00022679"/>
    </source>
</evidence>
<gene>
    <name evidence="6" type="ORF">BLS_000070</name>
    <name evidence="7" type="ORF">EG327_002794</name>
    <name evidence="5" type="ORF">EG328_006890</name>
</gene>
<evidence type="ECO:0000313" key="5">
    <source>
        <dbReference type="EMBL" id="KAE9969386.1"/>
    </source>
</evidence>
<dbReference type="Proteomes" id="UP000433883">
    <property type="component" value="Unassembled WGS sequence"/>
</dbReference>
<comment type="caution">
    <text evidence="5">The sequence shown here is derived from an EMBL/GenBank/DDBJ whole genome shotgun (WGS) entry which is preliminary data.</text>
</comment>
<accession>A0A8H3YU89</accession>
<evidence type="ECO:0000256" key="2">
    <source>
        <dbReference type="ARBA" id="ARBA00022676"/>
    </source>
</evidence>
<dbReference type="EMBL" id="WNWR01000019">
    <property type="protein sequence ID" value="KAE9993887.1"/>
    <property type="molecule type" value="Genomic_DNA"/>
</dbReference>
<dbReference type="OrthoDB" id="205108at2759"/>
<feature type="transmembrane region" description="Helical" evidence="4">
    <location>
        <begin position="37"/>
        <end position="56"/>
    </location>
</feature>
<evidence type="ECO:0000313" key="8">
    <source>
        <dbReference type="Proteomes" id="UP000447873"/>
    </source>
</evidence>
<dbReference type="GO" id="GO:0000136">
    <property type="term" value="C:mannan polymerase complex"/>
    <property type="evidence" value="ECO:0007669"/>
    <property type="project" value="TreeGrafter"/>
</dbReference>
<dbReference type="FunFam" id="3.90.550.10:FF:000149">
    <property type="entry name" value="Alpha-1,6-mannosyltransferase subunit"/>
    <property type="match status" value="1"/>
</dbReference>
<name>A0A8H3YU89_VENIN</name>
<evidence type="ECO:0008006" key="10">
    <source>
        <dbReference type="Google" id="ProtNLM"/>
    </source>
</evidence>
<dbReference type="EMBL" id="WNWQ01000010">
    <property type="protein sequence ID" value="KAE9985043.1"/>
    <property type="molecule type" value="Genomic_DNA"/>
</dbReference>
<comment type="similarity">
    <text evidence="1">Belongs to the glycosyltransferase 34 family.</text>
</comment>
<keyword evidence="4" id="KW-0812">Transmembrane</keyword>
<keyword evidence="3" id="KW-0808">Transferase</keyword>
<evidence type="ECO:0000256" key="4">
    <source>
        <dbReference type="SAM" id="Phobius"/>
    </source>
</evidence>
<keyword evidence="4" id="KW-1133">Transmembrane helix</keyword>
<evidence type="ECO:0000256" key="1">
    <source>
        <dbReference type="ARBA" id="ARBA00005664"/>
    </source>
</evidence>
<evidence type="ECO:0000313" key="6">
    <source>
        <dbReference type="EMBL" id="KAE9985043.1"/>
    </source>
</evidence>
<dbReference type="Pfam" id="PF05637">
    <property type="entry name" value="Glyco_transf_34"/>
    <property type="match status" value="1"/>
</dbReference>
<dbReference type="GO" id="GO:0000009">
    <property type="term" value="F:alpha-1,6-mannosyltransferase activity"/>
    <property type="evidence" value="ECO:0007669"/>
    <property type="project" value="TreeGrafter"/>
</dbReference>
<dbReference type="InterPro" id="IPR008630">
    <property type="entry name" value="Glyco_trans_34"/>
</dbReference>
<dbReference type="PANTHER" id="PTHR31306:SF10">
    <property type="entry name" value="ALPHA-1,6-MANNOSYLTRANSFERASE MNN11-RELATED"/>
    <property type="match status" value="1"/>
</dbReference>
<evidence type="ECO:0000313" key="9">
    <source>
        <dbReference type="Proteomes" id="UP000490939"/>
    </source>
</evidence>
<keyword evidence="4" id="KW-0472">Membrane</keyword>